<evidence type="ECO:0000313" key="3">
    <source>
        <dbReference type="EMBL" id="EKM50689.1"/>
    </source>
</evidence>
<dbReference type="Gene3D" id="2.30.29.30">
    <property type="entry name" value="Pleckstrin-homology domain (PH domain)/Phosphotyrosine-binding domain (PTB)"/>
    <property type="match status" value="1"/>
</dbReference>
<dbReference type="InParanoid" id="K5VVT1"/>
<dbReference type="STRING" id="650164.K5VVT1"/>
<evidence type="ECO:0000259" key="2">
    <source>
        <dbReference type="PROSITE" id="PS50196"/>
    </source>
</evidence>
<dbReference type="InterPro" id="IPR053074">
    <property type="entry name" value="NPC_Nucleoporin"/>
</dbReference>
<dbReference type="Proteomes" id="UP000008370">
    <property type="component" value="Unassembled WGS sequence"/>
</dbReference>
<feature type="compositionally biased region" description="Low complexity" evidence="1">
    <location>
        <begin position="373"/>
        <end position="413"/>
    </location>
</feature>
<feature type="compositionally biased region" description="Polar residues" evidence="1">
    <location>
        <begin position="327"/>
        <end position="346"/>
    </location>
</feature>
<dbReference type="SMART" id="SM00160">
    <property type="entry name" value="RanBD"/>
    <property type="match status" value="1"/>
</dbReference>
<dbReference type="SUPFAM" id="SSF50729">
    <property type="entry name" value="PH domain-like"/>
    <property type="match status" value="1"/>
</dbReference>
<dbReference type="OrthoDB" id="185618at2759"/>
<dbReference type="PROSITE" id="PS50196">
    <property type="entry name" value="RANBD1"/>
    <property type="match status" value="1"/>
</dbReference>
<feature type="compositionally biased region" description="Polar residues" evidence="1">
    <location>
        <begin position="508"/>
        <end position="518"/>
    </location>
</feature>
<accession>K5VVT1</accession>
<dbReference type="KEGG" id="pco:PHACADRAFT_264095"/>
<dbReference type="PANTHER" id="PTHR38697">
    <property type="entry name" value="NUCLEAR PORE COMPLEX PROTEIN SIMILAR TO S. CEREVISIAE NUP2 (EUROFUNG)"/>
    <property type="match status" value="1"/>
</dbReference>
<organism evidence="3 4">
    <name type="scientific">Phanerochaete carnosa (strain HHB-10118-sp)</name>
    <name type="common">White-rot fungus</name>
    <name type="synonym">Peniophora carnosa</name>
    <dbReference type="NCBI Taxonomy" id="650164"/>
    <lineage>
        <taxon>Eukaryota</taxon>
        <taxon>Fungi</taxon>
        <taxon>Dikarya</taxon>
        <taxon>Basidiomycota</taxon>
        <taxon>Agaricomycotina</taxon>
        <taxon>Agaricomycetes</taxon>
        <taxon>Polyporales</taxon>
        <taxon>Phanerochaetaceae</taxon>
        <taxon>Phanerochaete</taxon>
    </lineage>
</organism>
<feature type="compositionally biased region" description="Polar residues" evidence="1">
    <location>
        <begin position="111"/>
        <end position="125"/>
    </location>
</feature>
<dbReference type="PANTHER" id="PTHR38697:SF1">
    <property type="entry name" value="NUCLEAR PORE COMPLEX PROTEIN SIMILAR TO S. CEREVISIAE NUP2 (EUROFUNG)"/>
    <property type="match status" value="1"/>
</dbReference>
<feature type="compositionally biased region" description="Basic and acidic residues" evidence="1">
    <location>
        <begin position="57"/>
        <end position="68"/>
    </location>
</feature>
<feature type="region of interest" description="Disordered" evidence="1">
    <location>
        <begin position="430"/>
        <end position="463"/>
    </location>
</feature>
<feature type="region of interest" description="Disordered" evidence="1">
    <location>
        <begin position="480"/>
        <end position="565"/>
    </location>
</feature>
<sequence length="674" mass="73022">MAAQENTEEHVIQDMEASVQGTNTPPEDIGSTRQSRKREREVSLEPGTPQAASIDIEPSHYEAKDRRTPAKKNRLSTQLDATEEEDEAADAPTAIESEQGGGSPRHESKIRQISQGVEDLTWQNMPKQPSPGPEPEEPVAEETTEHEMAIEEMQYDKQETITVPPLLRGENPPMALDGDGDEEHAGEADPAEVPPEAQHDDHTLQENIVSAPPHSFSTPPDLAEPPEKAISRRASEESMDQEKGLKRKLGDRTVSDHKDLEEQLVEQDAKKASASKRPRDDPDKDANPREPKRPTPPPDEEKRKEAEATGVANANSSRTTSQERSKASTPTSTPPLSQEQPVQSSAAPKLSGFMAYASPSSPFATAKGPSMFSSKPSPWASASSSSSIAAKPILSPSPVLGSASSSTETSSSSLKEPGLKRTGFEAFASSSSPFASAAKRPKSPIPMAAFGNRNKSPMRNHSPARVSAFSAYATGGAHAFSTAAHRRSETSTPSFGDENLEAAPSALNPPNSLSGADNDSNEDSEGEKGVSFGERLRASKDDEDPDGEGRRLNLTEQEVQTGEEDEDTIYQVRGKLFALSDQNQWKERGTGQLKLNVRKDDGSGARLLMRKEAVYTVLLNATLFKGMKCFLAQDPRYIRFSVFEAGVTTHYNLRVSNAKIAMELLDEISLHIPS</sequence>
<feature type="compositionally biased region" description="Basic and acidic residues" evidence="1">
    <location>
        <begin position="225"/>
        <end position="307"/>
    </location>
</feature>
<dbReference type="AlphaFoldDB" id="K5VVT1"/>
<protein>
    <recommendedName>
        <fullName evidence="2">RanBD1 domain-containing protein</fullName>
    </recommendedName>
</protein>
<feature type="region of interest" description="Disordered" evidence="1">
    <location>
        <begin position="1"/>
        <end position="418"/>
    </location>
</feature>
<feature type="compositionally biased region" description="Basic and acidic residues" evidence="1">
    <location>
        <begin position="143"/>
        <end position="159"/>
    </location>
</feature>
<dbReference type="EMBL" id="JH930478">
    <property type="protein sequence ID" value="EKM50689.1"/>
    <property type="molecule type" value="Genomic_DNA"/>
</dbReference>
<gene>
    <name evidence="3" type="ORF">PHACADRAFT_264095</name>
</gene>
<feature type="domain" description="RanBD1" evidence="2">
    <location>
        <begin position="554"/>
        <end position="628"/>
    </location>
</feature>
<reference evidence="3 4" key="1">
    <citation type="journal article" date="2012" name="BMC Genomics">
        <title>Comparative genomics of the white-rot fungi, Phanerochaete carnosa and P. chrysosporium, to elucidate the genetic basis of the distinct wood types they colonize.</title>
        <authorList>
            <person name="Suzuki H."/>
            <person name="MacDonald J."/>
            <person name="Syed K."/>
            <person name="Salamov A."/>
            <person name="Hori C."/>
            <person name="Aerts A."/>
            <person name="Henrissat B."/>
            <person name="Wiebenga A."/>
            <person name="vanKuyk P.A."/>
            <person name="Barry K."/>
            <person name="Lindquist E."/>
            <person name="LaButti K."/>
            <person name="Lapidus A."/>
            <person name="Lucas S."/>
            <person name="Coutinho P."/>
            <person name="Gong Y."/>
            <person name="Samejima M."/>
            <person name="Mahadevan R."/>
            <person name="Abou-Zaid M."/>
            <person name="de Vries R.P."/>
            <person name="Igarashi K."/>
            <person name="Yadav J.S."/>
            <person name="Grigoriev I.V."/>
            <person name="Master E.R."/>
        </authorList>
    </citation>
    <scope>NUCLEOTIDE SEQUENCE [LARGE SCALE GENOMIC DNA]</scope>
    <source>
        <strain evidence="3 4">HHB-10118-sp</strain>
    </source>
</reference>
<dbReference type="InterPro" id="IPR011993">
    <property type="entry name" value="PH-like_dom_sf"/>
</dbReference>
<dbReference type="Pfam" id="PF00638">
    <property type="entry name" value="Ran_BP1"/>
    <property type="match status" value="1"/>
</dbReference>
<dbReference type="RefSeq" id="XP_007400953.1">
    <property type="nucleotide sequence ID" value="XM_007400891.1"/>
</dbReference>
<proteinExistence type="predicted"/>
<evidence type="ECO:0000256" key="1">
    <source>
        <dbReference type="SAM" id="MobiDB-lite"/>
    </source>
</evidence>
<name>K5VVT1_PHACS</name>
<dbReference type="HOGENOM" id="CLU_029557_0_0_1"/>
<keyword evidence="4" id="KW-1185">Reference proteome</keyword>
<evidence type="ECO:0000313" key="4">
    <source>
        <dbReference type="Proteomes" id="UP000008370"/>
    </source>
</evidence>
<dbReference type="InterPro" id="IPR000156">
    <property type="entry name" value="Ran_bind_dom"/>
</dbReference>
<dbReference type="GeneID" id="18918740"/>